<protein>
    <submittedName>
        <fullName evidence="3">IMV heparin binding surface protein</fullName>
    </submittedName>
</protein>
<feature type="domain" description="Glycosyl transferase family 25" evidence="2">
    <location>
        <begin position="5"/>
        <end position="177"/>
    </location>
</feature>
<dbReference type="GeneID" id="15613896"/>
<name>A0A916P1R4_9POXV</name>
<organism evidence="3 4">
    <name type="scientific">Mythimna separata entomopoxvirus 'L'</name>
    <dbReference type="NCBI Taxonomy" id="1293572"/>
    <lineage>
        <taxon>Viruses</taxon>
        <taxon>Varidnaviria</taxon>
        <taxon>Bamfordvirae</taxon>
        <taxon>Nucleocytoviricota</taxon>
        <taxon>Pokkesviricetes</taxon>
        <taxon>Chitovirales</taxon>
        <taxon>Poxviridae</taxon>
        <taxon>Entomopoxvirinae</taxon>
        <taxon>Betaentomopoxvirus</taxon>
        <taxon>Betaentomopoxvirus mseparata</taxon>
        <taxon>Mythimna separata entomopoxvirus</taxon>
    </lineage>
</organism>
<accession>A0A916P1R4</accession>
<sequence>MEKYHIIILTIKRNVERLNNLQKILNSQNLVYNIDYSIFYGIDYKNIDKKIKNICKTGFKNTCPYSTLACASSHILLWKYISTLDRIYDYVIILEDDTYINIEEYNKYIETVKNLLNDSIVFFYSDCYLLGQNTKKEENLKITYNPKFHVSMGCYAITPKTAKKLYYYYIKYRVWFHIDFQLNFDIHNLSLNRYIFIAANLCNQYEGNKSSMALKHNNMMLIPIEDTKLMRIISTPIIRVKETEIDFYIVVMIISLIASLYFFGINISALLFLLFILVDIMNNSKEQQ</sequence>
<proteinExistence type="predicted"/>
<evidence type="ECO:0000313" key="4">
    <source>
        <dbReference type="Proteomes" id="UP000792671"/>
    </source>
</evidence>
<feature type="transmembrane region" description="Helical" evidence="1">
    <location>
        <begin position="247"/>
        <end position="278"/>
    </location>
</feature>
<dbReference type="RefSeq" id="YP_008003791.1">
    <property type="nucleotide sequence ID" value="NC_021246.1"/>
</dbReference>
<keyword evidence="1" id="KW-0812">Transmembrane</keyword>
<dbReference type="InterPro" id="IPR002654">
    <property type="entry name" value="Glyco_trans_25"/>
</dbReference>
<gene>
    <name evidence="3" type="ORF">MYSEV_274</name>
</gene>
<dbReference type="OrthoDB" id="8758at10239"/>
<evidence type="ECO:0000313" key="3">
    <source>
        <dbReference type="EMBL" id="CCU56472.1"/>
    </source>
</evidence>
<dbReference type="KEGG" id="vg:15613896"/>
<keyword evidence="1" id="KW-0472">Membrane</keyword>
<keyword evidence="1" id="KW-1133">Transmembrane helix</keyword>
<evidence type="ECO:0000259" key="2">
    <source>
        <dbReference type="Pfam" id="PF01755"/>
    </source>
</evidence>
<evidence type="ECO:0000256" key="1">
    <source>
        <dbReference type="SAM" id="Phobius"/>
    </source>
</evidence>
<keyword evidence="4" id="KW-1185">Reference proteome</keyword>
<dbReference type="EMBL" id="HF679134">
    <property type="protein sequence ID" value="CCU56472.1"/>
    <property type="molecule type" value="Genomic_DNA"/>
</dbReference>
<dbReference type="Proteomes" id="UP000792671">
    <property type="component" value="Genome"/>
</dbReference>
<dbReference type="Pfam" id="PF01755">
    <property type="entry name" value="Glyco_transf_25"/>
    <property type="match status" value="1"/>
</dbReference>
<reference evidence="3 4" key="1">
    <citation type="journal article" date="2013" name="J. Virol.">
        <title>New Insights into the Evolution of Entomopoxvirinae from the Complete Genome Sequences of Four Entomopoxviruses Infecting Adoxophyes honmai, Choristoneura biennis, Choristoneura rosaceana, and Mythimna separata.</title>
        <authorList>
            <person name="Theze J."/>
            <person name="Takatsuka J."/>
            <person name="Li Z."/>
            <person name="Gallais J."/>
            <person name="Doucet D."/>
            <person name="Arif B."/>
            <person name="Nakai M."/>
            <person name="Herniou E.A."/>
        </authorList>
    </citation>
    <scope>NUCLEOTIDE SEQUENCE [LARGE SCALE GENOMIC DNA]</scope>
</reference>